<proteinExistence type="predicted"/>
<dbReference type="AlphaFoldDB" id="A0AAW2XPS6"/>
<name>A0AAW2XPS6_9LAMI</name>
<evidence type="ECO:0000256" key="1">
    <source>
        <dbReference type="SAM" id="MobiDB-lite"/>
    </source>
</evidence>
<feature type="domain" description="Endonuclease/exonuclease/phosphatase" evidence="2">
    <location>
        <begin position="33"/>
        <end position="106"/>
    </location>
</feature>
<feature type="region of interest" description="Disordered" evidence="1">
    <location>
        <begin position="125"/>
        <end position="148"/>
    </location>
</feature>
<comment type="caution">
    <text evidence="3">The sequence shown here is derived from an EMBL/GenBank/DDBJ whole genome shotgun (WGS) entry which is preliminary data.</text>
</comment>
<evidence type="ECO:0000313" key="3">
    <source>
        <dbReference type="EMBL" id="KAL0453810.1"/>
    </source>
</evidence>
<dbReference type="Pfam" id="PF03372">
    <property type="entry name" value="Exo_endo_phos"/>
    <property type="match status" value="1"/>
</dbReference>
<accession>A0AAW2XPS6</accession>
<evidence type="ECO:0000259" key="2">
    <source>
        <dbReference type="Pfam" id="PF03372"/>
    </source>
</evidence>
<dbReference type="SUPFAM" id="SSF56219">
    <property type="entry name" value="DNase I-like"/>
    <property type="match status" value="1"/>
</dbReference>
<dbReference type="PANTHER" id="PTHR35218">
    <property type="entry name" value="RNASE H DOMAIN-CONTAINING PROTEIN"/>
    <property type="match status" value="1"/>
</dbReference>
<dbReference type="InterPro" id="IPR005135">
    <property type="entry name" value="Endo/exonuclease/phosphatase"/>
</dbReference>
<sequence length="148" mass="16541">MLAPTSLVEGQTNTSLWMNDSKTAMLHLMILLAWNCRELGTTSRVRKLGEVILEQSPAVVFLSETKCGYRRVEMLKQRFDLFGICVPSKGRSWGLALLWKKDVVVQLRSFSRFHVDVEVMPSDMGSGGGLQGSMEQPIRPRVNKGGTN</sequence>
<reference evidence="3" key="2">
    <citation type="journal article" date="2024" name="Plant">
        <title>Genomic evolution and insights into agronomic trait innovations of Sesamum species.</title>
        <authorList>
            <person name="Miao H."/>
            <person name="Wang L."/>
            <person name="Qu L."/>
            <person name="Liu H."/>
            <person name="Sun Y."/>
            <person name="Le M."/>
            <person name="Wang Q."/>
            <person name="Wei S."/>
            <person name="Zheng Y."/>
            <person name="Lin W."/>
            <person name="Duan Y."/>
            <person name="Cao H."/>
            <person name="Xiong S."/>
            <person name="Wang X."/>
            <person name="Wei L."/>
            <person name="Li C."/>
            <person name="Ma Q."/>
            <person name="Ju M."/>
            <person name="Zhao R."/>
            <person name="Li G."/>
            <person name="Mu C."/>
            <person name="Tian Q."/>
            <person name="Mei H."/>
            <person name="Zhang T."/>
            <person name="Gao T."/>
            <person name="Zhang H."/>
        </authorList>
    </citation>
    <scope>NUCLEOTIDE SEQUENCE</scope>
    <source>
        <strain evidence="3">KEN1</strain>
    </source>
</reference>
<reference evidence="3" key="1">
    <citation type="submission" date="2020-06" db="EMBL/GenBank/DDBJ databases">
        <authorList>
            <person name="Li T."/>
            <person name="Hu X."/>
            <person name="Zhang T."/>
            <person name="Song X."/>
            <person name="Zhang H."/>
            <person name="Dai N."/>
            <person name="Sheng W."/>
            <person name="Hou X."/>
            <person name="Wei L."/>
        </authorList>
    </citation>
    <scope>NUCLEOTIDE SEQUENCE</scope>
    <source>
        <strain evidence="3">KEN1</strain>
        <tissue evidence="3">Leaf</tissue>
    </source>
</reference>
<dbReference type="PANTHER" id="PTHR35218:SF9">
    <property type="entry name" value="ENDONUCLEASE_EXONUCLEASE_PHOSPHATASE DOMAIN-CONTAINING PROTEIN"/>
    <property type="match status" value="1"/>
</dbReference>
<protein>
    <recommendedName>
        <fullName evidence="2">Endonuclease/exonuclease/phosphatase domain-containing protein</fullName>
    </recommendedName>
</protein>
<dbReference type="InterPro" id="IPR036691">
    <property type="entry name" value="Endo/exonu/phosph_ase_sf"/>
</dbReference>
<dbReference type="Gene3D" id="3.60.10.10">
    <property type="entry name" value="Endonuclease/exonuclease/phosphatase"/>
    <property type="match status" value="1"/>
</dbReference>
<organism evidence="3">
    <name type="scientific">Sesamum latifolium</name>
    <dbReference type="NCBI Taxonomy" id="2727402"/>
    <lineage>
        <taxon>Eukaryota</taxon>
        <taxon>Viridiplantae</taxon>
        <taxon>Streptophyta</taxon>
        <taxon>Embryophyta</taxon>
        <taxon>Tracheophyta</taxon>
        <taxon>Spermatophyta</taxon>
        <taxon>Magnoliopsida</taxon>
        <taxon>eudicotyledons</taxon>
        <taxon>Gunneridae</taxon>
        <taxon>Pentapetalae</taxon>
        <taxon>asterids</taxon>
        <taxon>lamiids</taxon>
        <taxon>Lamiales</taxon>
        <taxon>Pedaliaceae</taxon>
        <taxon>Sesamum</taxon>
    </lineage>
</organism>
<dbReference type="EMBL" id="JACGWN010000004">
    <property type="protein sequence ID" value="KAL0453810.1"/>
    <property type="molecule type" value="Genomic_DNA"/>
</dbReference>
<gene>
    <name evidence="3" type="ORF">Slati_1359100</name>
</gene>